<feature type="binding site" evidence="6">
    <location>
        <position position="252"/>
    </location>
    <ligand>
        <name>ATP</name>
        <dbReference type="ChEBI" id="CHEBI:30616"/>
    </ligand>
</feature>
<accession>A0A397I9M2</accession>
<keyword evidence="2 6" id="KW-0547">Nucleotide-binding</keyword>
<feature type="binding site" evidence="6">
    <location>
        <position position="213"/>
    </location>
    <ligand>
        <name>AMP</name>
        <dbReference type="ChEBI" id="CHEBI:456215"/>
    </ligand>
</feature>
<dbReference type="FunFam" id="3.40.50.300:FF:000106">
    <property type="entry name" value="Adenylate kinase mitochondrial"/>
    <property type="match status" value="1"/>
</dbReference>
<dbReference type="NCBIfam" id="NF001380">
    <property type="entry name" value="PRK00279.1-2"/>
    <property type="match status" value="1"/>
</dbReference>
<dbReference type="InterPro" id="IPR000850">
    <property type="entry name" value="Adenylat/UMP-CMP_kin"/>
</dbReference>
<proteinExistence type="inferred from homology"/>
<keyword evidence="6" id="KW-0963">Cytoplasm</keyword>
<keyword evidence="5 6" id="KW-0496">Mitochondrion</keyword>
<evidence type="ECO:0000256" key="3">
    <source>
        <dbReference type="ARBA" id="ARBA00022777"/>
    </source>
</evidence>
<comment type="subcellular location">
    <subcellularLocation>
        <location evidence="6">Cytoplasm</location>
        <location evidence="6">Cytosol</location>
    </subcellularLocation>
    <subcellularLocation>
        <location evidence="6">Mitochondrion intermembrane space</location>
    </subcellularLocation>
    <text evidence="6">Predominantly mitochondrial.</text>
</comment>
<feature type="binding site" evidence="6">
    <location>
        <begin position="62"/>
        <end position="67"/>
    </location>
    <ligand>
        <name>ATP</name>
        <dbReference type="ChEBI" id="CHEBI:30616"/>
    </ligand>
</feature>
<gene>
    <name evidence="6" type="primary">ADK1</name>
    <name evidence="8" type="ORF">Glove_277g37</name>
</gene>
<dbReference type="NCBIfam" id="TIGR01351">
    <property type="entry name" value="adk"/>
    <property type="match status" value="1"/>
</dbReference>
<dbReference type="Proteomes" id="UP000266861">
    <property type="component" value="Unassembled WGS sequence"/>
</dbReference>
<evidence type="ECO:0000313" key="9">
    <source>
        <dbReference type="Proteomes" id="UP000266861"/>
    </source>
</evidence>
<comment type="similarity">
    <text evidence="6">Belongs to the adenylate kinase family. AK2 subfamily.</text>
</comment>
<keyword evidence="3 6" id="KW-0418">Kinase</keyword>
<dbReference type="OrthoDB" id="439792at2759"/>
<dbReference type="InterPro" id="IPR007862">
    <property type="entry name" value="Adenylate_kinase_lid-dom"/>
</dbReference>
<organism evidence="8 9">
    <name type="scientific">Diversispora epigaea</name>
    <dbReference type="NCBI Taxonomy" id="1348612"/>
    <lineage>
        <taxon>Eukaryota</taxon>
        <taxon>Fungi</taxon>
        <taxon>Fungi incertae sedis</taxon>
        <taxon>Mucoromycota</taxon>
        <taxon>Glomeromycotina</taxon>
        <taxon>Glomeromycetes</taxon>
        <taxon>Diversisporales</taxon>
        <taxon>Diversisporaceae</taxon>
        <taxon>Diversispora</taxon>
    </lineage>
</organism>
<dbReference type="EMBL" id="PQFF01000254">
    <property type="protein sequence ID" value="RHZ69843.1"/>
    <property type="molecule type" value="Genomic_DNA"/>
</dbReference>
<dbReference type="GO" id="GO:0006172">
    <property type="term" value="P:ADP biosynthetic process"/>
    <property type="evidence" value="ECO:0007669"/>
    <property type="project" value="UniProtKB-UniRule"/>
</dbReference>
<protein>
    <recommendedName>
        <fullName evidence="6">Adenylate kinase</fullName>
        <ecNumber evidence="6">2.7.4.3</ecNumber>
    </recommendedName>
    <alternativeName>
        <fullName evidence="6">ATP-AMP transphosphorylase</fullName>
    </alternativeName>
    <alternativeName>
        <fullName evidence="6">ATP:AMP phosphotransferase</fullName>
    </alternativeName>
    <alternativeName>
        <fullName evidence="6">Adenylate kinase cytosolic and mitochondrial</fullName>
    </alternativeName>
    <alternativeName>
        <fullName evidence="6">Adenylate monophosphate kinase</fullName>
    </alternativeName>
</protein>
<dbReference type="GO" id="GO:0046034">
    <property type="term" value="P:ATP metabolic process"/>
    <property type="evidence" value="ECO:0007669"/>
    <property type="project" value="UniProtKB-UniRule"/>
</dbReference>
<feature type="binding site" evidence="6">
    <location>
        <begin position="109"/>
        <end position="111"/>
    </location>
    <ligand>
        <name>AMP</name>
        <dbReference type="ChEBI" id="CHEBI:456215"/>
    </ligand>
</feature>
<feature type="binding site" evidence="6">
    <location>
        <position position="145"/>
    </location>
    <ligand>
        <name>AMP</name>
        <dbReference type="ChEBI" id="CHEBI:456215"/>
    </ligand>
</feature>
<dbReference type="GO" id="GO:0004017">
    <property type="term" value="F:AMP kinase activity"/>
    <property type="evidence" value="ECO:0007669"/>
    <property type="project" value="UniProtKB-UniRule"/>
</dbReference>
<feature type="binding site" evidence="6">
    <location>
        <begin position="138"/>
        <end position="141"/>
    </location>
    <ligand>
        <name>AMP</name>
        <dbReference type="ChEBI" id="CHEBI:456215"/>
    </ligand>
</feature>
<dbReference type="NCBIfam" id="NF001381">
    <property type="entry name" value="PRK00279.1-3"/>
    <property type="match status" value="1"/>
</dbReference>
<dbReference type="CDD" id="cd01428">
    <property type="entry name" value="ADK"/>
    <property type="match status" value="1"/>
</dbReference>
<name>A0A397I9M2_9GLOM</name>
<dbReference type="InterPro" id="IPR033690">
    <property type="entry name" value="Adenylat_kinase_CS"/>
</dbReference>
<dbReference type="InterPro" id="IPR006259">
    <property type="entry name" value="Adenyl_kin_sub"/>
</dbReference>
<dbReference type="NCBIfam" id="NF011100">
    <property type="entry name" value="PRK14527.1"/>
    <property type="match status" value="1"/>
</dbReference>
<feature type="domain" description="Adenylate kinase active site lid" evidence="7">
    <location>
        <begin position="180"/>
        <end position="215"/>
    </location>
</feature>
<evidence type="ECO:0000256" key="5">
    <source>
        <dbReference type="ARBA" id="ARBA00023128"/>
    </source>
</evidence>
<keyword evidence="1 6" id="KW-0808">Transferase</keyword>
<dbReference type="GO" id="GO:0005829">
    <property type="term" value="C:cytosol"/>
    <property type="evidence" value="ECO:0007669"/>
    <property type="project" value="UniProtKB-SubCell"/>
</dbReference>
<comment type="domain">
    <text evidence="6">Consists of three domains, a large central CORE domain and two small peripheral domains, NMPbind and LID, which undergo movements during catalysis. The LID domain closes over the site of phosphoryl transfer upon ATP binding. Assembling and dissambling the active center during each catalytic cycle provides an effective means to prevent ATP hydrolysis.</text>
</comment>
<comment type="subunit">
    <text evidence="6">Monomer.</text>
</comment>
<dbReference type="GO" id="GO:0046033">
    <property type="term" value="P:AMP metabolic process"/>
    <property type="evidence" value="ECO:0007669"/>
    <property type="project" value="UniProtKB-UniRule"/>
</dbReference>
<dbReference type="PANTHER" id="PTHR23359">
    <property type="entry name" value="NUCLEOTIDE KINASE"/>
    <property type="match status" value="1"/>
</dbReference>
<dbReference type="HAMAP" id="MF_00235">
    <property type="entry name" value="Adenylate_kinase_Adk"/>
    <property type="match status" value="1"/>
</dbReference>
<dbReference type="AlphaFoldDB" id="A0A397I9M2"/>
<dbReference type="PROSITE" id="PS00113">
    <property type="entry name" value="ADENYLATE_KINASE"/>
    <property type="match status" value="1"/>
</dbReference>
<dbReference type="SUPFAM" id="SSF52540">
    <property type="entry name" value="P-loop containing nucleoside triphosphate hydrolases"/>
    <property type="match status" value="1"/>
</dbReference>
<comment type="function">
    <text evidence="6">Catalyzes the reversible transfer of the terminal phosphate group between ATP and AMP. Plays an important role in cellular energy homeostasis and in adenine nucleotide metabolism. Adenylate kinase activity is critical for regulation of the phosphate utilization and the AMP de novo biosynthesis pathways.</text>
</comment>
<dbReference type="STRING" id="1348612.A0A397I9M2"/>
<feature type="binding site" evidence="6">
    <location>
        <position position="88"/>
    </location>
    <ligand>
        <name>AMP</name>
        <dbReference type="ChEBI" id="CHEBI:456215"/>
    </ligand>
</feature>
<dbReference type="InterPro" id="IPR028587">
    <property type="entry name" value="AK2"/>
</dbReference>
<feature type="binding site" evidence="6">
    <location>
        <position position="83"/>
    </location>
    <ligand>
        <name>AMP</name>
        <dbReference type="ChEBI" id="CHEBI:456215"/>
    </ligand>
</feature>
<feature type="region of interest" description="LID" evidence="6">
    <location>
        <begin position="179"/>
        <end position="216"/>
    </location>
</feature>
<sequence length="272" mass="30490">MTISDTTDNNNGGVTEELTHLRYLLKTVNDRIDKIEADTKKPSLKQKEQDSGLRMVLMGPPGAGKGTQSPKIKEKYCICHLATGDMLRSQVAAKTKLGLEAKKIMESGGLVSDEIMVEMIHDELKNNPECKKGFILDGFPRTVPQAQKLDAMLERDKKKLDHAVELIINDNLLVSRITGRLIHQQSGRTYHRIFNPPKIPGKDDITGESLIQRSDDNAEVLKKRLATYHKQTTPVVEYYKRKGIWSSVDASQNPNVVWASLLAIFDKGKNNN</sequence>
<evidence type="ECO:0000259" key="7">
    <source>
        <dbReference type="Pfam" id="PF05191"/>
    </source>
</evidence>
<dbReference type="Gene3D" id="3.40.50.300">
    <property type="entry name" value="P-loop containing nucleotide triphosphate hydrolases"/>
    <property type="match status" value="1"/>
</dbReference>
<evidence type="ECO:0000256" key="4">
    <source>
        <dbReference type="ARBA" id="ARBA00022840"/>
    </source>
</evidence>
<evidence type="ECO:0000256" key="6">
    <source>
        <dbReference type="HAMAP-Rule" id="MF_03168"/>
    </source>
</evidence>
<evidence type="ECO:0000256" key="1">
    <source>
        <dbReference type="ARBA" id="ARBA00022679"/>
    </source>
</evidence>
<reference evidence="8 9" key="1">
    <citation type="submission" date="2018-08" db="EMBL/GenBank/DDBJ databases">
        <title>Genome and evolution of the arbuscular mycorrhizal fungus Diversispora epigaea (formerly Glomus versiforme) and its bacterial endosymbionts.</title>
        <authorList>
            <person name="Sun X."/>
            <person name="Fei Z."/>
            <person name="Harrison M."/>
        </authorList>
    </citation>
    <scope>NUCLEOTIDE SEQUENCE [LARGE SCALE GENOMIC DNA]</scope>
    <source>
        <strain evidence="8 9">IT104</strain>
    </source>
</reference>
<feature type="binding site" evidence="6">
    <location>
        <position position="224"/>
    </location>
    <ligand>
        <name>AMP</name>
        <dbReference type="ChEBI" id="CHEBI:456215"/>
    </ligand>
</feature>
<keyword evidence="9" id="KW-1185">Reference proteome</keyword>
<comment type="caution">
    <text evidence="8">The sequence shown here is derived from an EMBL/GenBank/DDBJ whole genome shotgun (WGS) entry which is preliminary data.</text>
</comment>
<feature type="binding site" evidence="6">
    <location>
        <begin position="189"/>
        <end position="190"/>
    </location>
    <ligand>
        <name>ATP</name>
        <dbReference type="ChEBI" id="CHEBI:30616"/>
    </ligand>
</feature>
<dbReference type="GO" id="GO:0005524">
    <property type="term" value="F:ATP binding"/>
    <property type="evidence" value="ECO:0007669"/>
    <property type="project" value="UniProtKB-KW"/>
</dbReference>
<dbReference type="Pfam" id="PF00406">
    <property type="entry name" value="ADK"/>
    <property type="match status" value="1"/>
</dbReference>
<evidence type="ECO:0000313" key="8">
    <source>
        <dbReference type="EMBL" id="RHZ69843.1"/>
    </source>
</evidence>
<keyword evidence="4 6" id="KW-0067">ATP-binding</keyword>
<comment type="catalytic activity">
    <reaction evidence="6">
        <text>AMP + ATP = 2 ADP</text>
        <dbReference type="Rhea" id="RHEA:12973"/>
        <dbReference type="ChEBI" id="CHEBI:30616"/>
        <dbReference type="ChEBI" id="CHEBI:456215"/>
        <dbReference type="ChEBI" id="CHEBI:456216"/>
        <dbReference type="EC" id="2.7.4.3"/>
    </reaction>
</comment>
<dbReference type="GO" id="GO:0005758">
    <property type="term" value="C:mitochondrial intermembrane space"/>
    <property type="evidence" value="ECO:0007669"/>
    <property type="project" value="UniProtKB-SubCell"/>
</dbReference>
<dbReference type="PRINTS" id="PR00094">
    <property type="entry name" value="ADENYLTKNASE"/>
</dbReference>
<dbReference type="HAMAP" id="MF_03168">
    <property type="entry name" value="Adenylate_kinase_AK2"/>
    <property type="match status" value="1"/>
</dbReference>
<dbReference type="Pfam" id="PF05191">
    <property type="entry name" value="ADK_lid"/>
    <property type="match status" value="1"/>
</dbReference>
<dbReference type="InterPro" id="IPR027417">
    <property type="entry name" value="P-loop_NTPase"/>
</dbReference>
<feature type="region of interest" description="NMPbind" evidence="6">
    <location>
        <begin position="82"/>
        <end position="111"/>
    </location>
</feature>
<evidence type="ECO:0000256" key="2">
    <source>
        <dbReference type="ARBA" id="ARBA00022741"/>
    </source>
</evidence>
<dbReference type="EC" id="2.7.4.3" evidence="6"/>
<feature type="binding site" evidence="6">
    <location>
        <position position="180"/>
    </location>
    <ligand>
        <name>ATP</name>
        <dbReference type="ChEBI" id="CHEBI:30616"/>
    </ligand>
</feature>